<feature type="domain" description="Glutamine amidotransferase type-2" evidence="9">
    <location>
        <begin position="1"/>
        <end position="178"/>
    </location>
</feature>
<proteinExistence type="inferred from homology"/>
<comment type="caution">
    <text evidence="10">The sequence shown here is derived from an EMBL/GenBank/DDBJ whole genome shotgun (WGS) entry which is preliminary data.</text>
</comment>
<comment type="pathway">
    <text evidence="1">Purine metabolism; IMP biosynthesis via de novo pathway; N(1)-(5-phospho-D-ribosyl)glycinamide from 5-phospho-alpha-D-ribose 1-diphosphate: step 1/2.</text>
</comment>
<dbReference type="Pfam" id="PF13522">
    <property type="entry name" value="GATase_6"/>
    <property type="match status" value="1"/>
</dbReference>
<dbReference type="EMBL" id="AZIL01002355">
    <property type="protein sequence ID" value="EWM21828.1"/>
    <property type="molecule type" value="Genomic_DNA"/>
</dbReference>
<comment type="similarity">
    <text evidence="2">In the C-terminal section; belongs to the purine/pyrimidine phosphoribosyltransferase family.</text>
</comment>
<dbReference type="InterPro" id="IPR017932">
    <property type="entry name" value="GATase_2_dom"/>
</dbReference>
<dbReference type="Gene3D" id="3.40.50.2020">
    <property type="match status" value="1"/>
</dbReference>
<evidence type="ECO:0000256" key="6">
    <source>
        <dbReference type="ARBA" id="ARBA00022755"/>
    </source>
</evidence>
<evidence type="ECO:0000313" key="11">
    <source>
        <dbReference type="Proteomes" id="UP000019335"/>
    </source>
</evidence>
<name>W7TE58_9STRA</name>
<dbReference type="GO" id="GO:0006189">
    <property type="term" value="P:'de novo' IMP biosynthetic process"/>
    <property type="evidence" value="ECO:0007669"/>
    <property type="project" value="UniProtKB-UniPathway"/>
</dbReference>
<evidence type="ECO:0000256" key="4">
    <source>
        <dbReference type="ARBA" id="ARBA00022676"/>
    </source>
</evidence>
<evidence type="ECO:0000256" key="1">
    <source>
        <dbReference type="ARBA" id="ARBA00005209"/>
    </source>
</evidence>
<dbReference type="InterPro" id="IPR005854">
    <property type="entry name" value="PurF"/>
</dbReference>
<keyword evidence="7" id="KW-0315">Glutamine amidotransferase</keyword>
<dbReference type="EC" id="2.4.2.14" evidence="3"/>
<dbReference type="UniPathway" id="UPA00074">
    <property type="reaction ID" value="UER00124"/>
</dbReference>
<evidence type="ECO:0000256" key="2">
    <source>
        <dbReference type="ARBA" id="ARBA00010138"/>
    </source>
</evidence>
<dbReference type="SUPFAM" id="SSF53271">
    <property type="entry name" value="PRTase-like"/>
    <property type="match status" value="1"/>
</dbReference>
<evidence type="ECO:0000256" key="7">
    <source>
        <dbReference type="ARBA" id="ARBA00022962"/>
    </source>
</evidence>
<dbReference type="OrthoDB" id="191723at2759"/>
<organism evidence="10 11">
    <name type="scientific">Nannochloropsis gaditana</name>
    <dbReference type="NCBI Taxonomy" id="72520"/>
    <lineage>
        <taxon>Eukaryota</taxon>
        <taxon>Sar</taxon>
        <taxon>Stramenopiles</taxon>
        <taxon>Ochrophyta</taxon>
        <taxon>Eustigmatophyceae</taxon>
        <taxon>Eustigmatales</taxon>
        <taxon>Monodopsidaceae</taxon>
        <taxon>Nannochloropsis</taxon>
    </lineage>
</organism>
<dbReference type="PROSITE" id="PS51278">
    <property type="entry name" value="GATASE_TYPE_2"/>
    <property type="match status" value="1"/>
</dbReference>
<keyword evidence="6" id="KW-0658">Purine biosynthesis</keyword>
<dbReference type="Gene3D" id="3.60.20.10">
    <property type="entry name" value="Glutamine Phosphoribosylpyrophosphate, subunit 1, domain 1"/>
    <property type="match status" value="1"/>
</dbReference>
<dbReference type="SUPFAM" id="SSF56235">
    <property type="entry name" value="N-terminal nucleophile aminohydrolases (Ntn hydrolases)"/>
    <property type="match status" value="1"/>
</dbReference>
<feature type="compositionally biased region" description="Low complexity" evidence="8">
    <location>
        <begin position="473"/>
        <end position="491"/>
    </location>
</feature>
<dbReference type="Proteomes" id="UP000019335">
    <property type="component" value="Unassembled WGS sequence"/>
</dbReference>
<dbReference type="InterPro" id="IPR029055">
    <property type="entry name" value="Ntn_hydrolases_N"/>
</dbReference>
<accession>W7TE58</accession>
<evidence type="ECO:0000256" key="8">
    <source>
        <dbReference type="SAM" id="MobiDB-lite"/>
    </source>
</evidence>
<dbReference type="GO" id="GO:0004044">
    <property type="term" value="F:amidophosphoribosyltransferase activity"/>
    <property type="evidence" value="ECO:0007669"/>
    <property type="project" value="UniProtKB-EC"/>
</dbReference>
<gene>
    <name evidence="10" type="ORF">Naga_100051g4</name>
</gene>
<evidence type="ECO:0000256" key="5">
    <source>
        <dbReference type="ARBA" id="ARBA00022679"/>
    </source>
</evidence>
<keyword evidence="4 10" id="KW-0328">Glycosyltransferase</keyword>
<evidence type="ECO:0000259" key="9">
    <source>
        <dbReference type="PROSITE" id="PS51278"/>
    </source>
</evidence>
<feature type="region of interest" description="Disordered" evidence="8">
    <location>
        <begin position="454"/>
        <end position="494"/>
    </location>
</feature>
<dbReference type="AlphaFoldDB" id="W7TE58"/>
<keyword evidence="5 10" id="KW-0808">Transferase</keyword>
<dbReference type="GO" id="GO:0009113">
    <property type="term" value="P:purine nucleobase biosynthetic process"/>
    <property type="evidence" value="ECO:0007669"/>
    <property type="project" value="InterPro"/>
</dbReference>
<dbReference type="NCBIfam" id="TIGR01134">
    <property type="entry name" value="purF"/>
    <property type="match status" value="1"/>
</dbReference>
<dbReference type="CDD" id="cd06223">
    <property type="entry name" value="PRTases_typeI"/>
    <property type="match status" value="1"/>
</dbReference>
<dbReference type="InterPro" id="IPR000836">
    <property type="entry name" value="PRTase_dom"/>
</dbReference>
<dbReference type="InterPro" id="IPR029057">
    <property type="entry name" value="PRTase-like"/>
</dbReference>
<dbReference type="PANTHER" id="PTHR11907">
    <property type="entry name" value="AMIDOPHOSPHORIBOSYLTRANSFERASE"/>
    <property type="match status" value="1"/>
</dbReference>
<protein>
    <recommendedName>
        <fullName evidence="3">amidophosphoribosyltransferase</fullName>
        <ecNumber evidence="3">2.4.2.14</ecNumber>
    </recommendedName>
</protein>
<sequence length="522" mass="56951">MLTLRGNLGIGHVRYPTAGTSSCAEAQPLFTNYPYGICAAHNGNITNTAELRAALVQSLRHINTGSDSELVLNVFAEELQAQHKGRDICPTDVFEAVRKLMARCHGAYGVVMLVNGVGLLGFRDPHGIRPLVLGTRNSTTQAGLTDFLLASESVAIDTLRFSLVGDVGPGEAILITTEGKLHRSQCARSPQLMPCIFEYVYFARPDSIMDGVQVYEARLNMGERLAESILRKYPQHDIDVVIPVPDTSRTSGLSCAYTLGRPFREGFIKNRYIARTFIMPGQAVRMKTVRMKLNTIRSEFRGKNVLLVDDSIVRGTTSRELVSMAREAGARKVYVTSAAPAVRYPNVYGIDIPTRMELIANERDEAQVAAELGADWVVYQALEDLKTSIRKINPSIQEFDASCFDGRYVTGDITDEYLVELQGGRGKKQGHQQQQAEVLRVRAERKMVSETSENHKTWNAHDGNHSANNCVDGAPAEAGAPAPAGMGPGAASVSTRLSSACGEKKLGGSCEVLFNLGRETTK</sequence>
<reference evidence="10 11" key="1">
    <citation type="journal article" date="2014" name="Mol. Plant">
        <title>Chromosome Scale Genome Assembly and Transcriptome Profiling of Nannochloropsis gaditana in Nitrogen Depletion.</title>
        <authorList>
            <person name="Corteggiani Carpinelli E."/>
            <person name="Telatin A."/>
            <person name="Vitulo N."/>
            <person name="Forcato C."/>
            <person name="D'Angelo M."/>
            <person name="Schiavon R."/>
            <person name="Vezzi A."/>
            <person name="Giacometti G.M."/>
            <person name="Morosinotto T."/>
            <person name="Valle G."/>
        </authorList>
    </citation>
    <scope>NUCLEOTIDE SEQUENCE [LARGE SCALE GENOMIC DNA]</scope>
    <source>
        <strain evidence="10 11">B-31</strain>
    </source>
</reference>
<evidence type="ECO:0000256" key="3">
    <source>
        <dbReference type="ARBA" id="ARBA00011941"/>
    </source>
</evidence>
<evidence type="ECO:0000313" key="10">
    <source>
        <dbReference type="EMBL" id="EWM21828.1"/>
    </source>
</evidence>
<keyword evidence="11" id="KW-1185">Reference proteome</keyword>